<protein>
    <submittedName>
        <fullName evidence="1">Uncharacterized protein</fullName>
    </submittedName>
</protein>
<accession>A0ABD3P0V2</accession>
<gene>
    <name evidence="1" type="ORF">ACHAWO_009216</name>
</gene>
<evidence type="ECO:0000313" key="2">
    <source>
        <dbReference type="Proteomes" id="UP001530400"/>
    </source>
</evidence>
<organism evidence="1 2">
    <name type="scientific">Cyclotella atomus</name>
    <dbReference type="NCBI Taxonomy" id="382360"/>
    <lineage>
        <taxon>Eukaryota</taxon>
        <taxon>Sar</taxon>
        <taxon>Stramenopiles</taxon>
        <taxon>Ochrophyta</taxon>
        <taxon>Bacillariophyta</taxon>
        <taxon>Coscinodiscophyceae</taxon>
        <taxon>Thalassiosirophycidae</taxon>
        <taxon>Stephanodiscales</taxon>
        <taxon>Stephanodiscaceae</taxon>
        <taxon>Cyclotella</taxon>
    </lineage>
</organism>
<evidence type="ECO:0000313" key="1">
    <source>
        <dbReference type="EMBL" id="KAL3781850.1"/>
    </source>
</evidence>
<reference evidence="1 2" key="1">
    <citation type="submission" date="2024-10" db="EMBL/GenBank/DDBJ databases">
        <title>Updated reference genomes for cyclostephanoid diatoms.</title>
        <authorList>
            <person name="Roberts W.R."/>
            <person name="Alverson A.J."/>
        </authorList>
    </citation>
    <scope>NUCLEOTIDE SEQUENCE [LARGE SCALE GENOMIC DNA]</scope>
    <source>
        <strain evidence="1 2">AJA010-31</strain>
    </source>
</reference>
<comment type="caution">
    <text evidence="1">The sequence shown here is derived from an EMBL/GenBank/DDBJ whole genome shotgun (WGS) entry which is preliminary data.</text>
</comment>
<proteinExistence type="predicted"/>
<sequence length="193" mass="22413">MNKVHLKTQRSNELNSNAVFIKHLSVTQAANNHLKTEMIRRAIHLQLILGVAAAANVATTKTIGDVMNEQLRGSSDHRNLKSNDEILKHMLKKDFFDIKDECLNPETGTIGKCDIRKFPYCTGDKPNICFNRINRQDKFWPDKNPYYYIDYNRIHCYPDRINNVDFSCSSCSPGRWCMPEGRCIFDDSEYKCW</sequence>
<dbReference type="EMBL" id="JALLPJ020000829">
    <property type="protein sequence ID" value="KAL3781850.1"/>
    <property type="molecule type" value="Genomic_DNA"/>
</dbReference>
<name>A0ABD3P0V2_9STRA</name>
<dbReference type="AlphaFoldDB" id="A0ABD3P0V2"/>
<keyword evidence="2" id="KW-1185">Reference proteome</keyword>
<dbReference type="Proteomes" id="UP001530400">
    <property type="component" value="Unassembled WGS sequence"/>
</dbReference>